<feature type="region of interest" description="Disordered" evidence="7">
    <location>
        <begin position="16"/>
        <end position="40"/>
    </location>
</feature>
<keyword evidence="2" id="KW-0597">Phosphoprotein</keyword>
<dbReference type="EnsemblMetazoa" id="XM_038220451.1">
    <property type="protein sequence ID" value="XP_038076379.1"/>
    <property type="gene ID" value="LOC119744504"/>
</dbReference>
<dbReference type="InterPro" id="IPR036883">
    <property type="entry name" value="PDCD5-like_sf"/>
</dbReference>
<dbReference type="InterPro" id="IPR002836">
    <property type="entry name" value="PDCD5-like"/>
</dbReference>
<sequence>MADSDLEEIRARRLAELQQQYGGQGQDPNARKDQEEAQKRQEDMINSILSQVLDQNARARLNSIALVKPEKAKMVERMLIQMAQTGQLPGRIGEDQLKGLLEKVSMQTQRKTKINFDRRRVMDSDDDDY</sequence>
<evidence type="ECO:0000313" key="8">
    <source>
        <dbReference type="EnsemblMetazoa" id="XP_038076379.1"/>
    </source>
</evidence>
<dbReference type="OrthoDB" id="10252486at2759"/>
<comment type="similarity">
    <text evidence="1">Belongs to the PDCD5 family.</text>
</comment>
<evidence type="ECO:0000256" key="1">
    <source>
        <dbReference type="ARBA" id="ARBA00010490"/>
    </source>
</evidence>
<comment type="function">
    <text evidence="5">May function in the process of apoptosis.</text>
</comment>
<evidence type="ECO:0000256" key="4">
    <source>
        <dbReference type="ARBA" id="ARBA00022990"/>
    </source>
</evidence>
<proteinExistence type="inferred from homology"/>
<accession>A0A914BJV1</accession>
<name>A0A914BJV1_PATMI</name>
<dbReference type="Proteomes" id="UP000887568">
    <property type="component" value="Unplaced"/>
</dbReference>
<dbReference type="PIRSF" id="PIRSF015730">
    <property type="entry name" value="TFAR19"/>
    <property type="match status" value="1"/>
</dbReference>
<dbReference type="OMA" id="MQYEMQK"/>
<dbReference type="GO" id="GO:0005829">
    <property type="term" value="C:cytosol"/>
    <property type="evidence" value="ECO:0007669"/>
    <property type="project" value="TreeGrafter"/>
</dbReference>
<dbReference type="AlphaFoldDB" id="A0A914BJV1"/>
<organism evidence="8 9">
    <name type="scientific">Patiria miniata</name>
    <name type="common">Bat star</name>
    <name type="synonym">Asterina miniata</name>
    <dbReference type="NCBI Taxonomy" id="46514"/>
    <lineage>
        <taxon>Eukaryota</taxon>
        <taxon>Metazoa</taxon>
        <taxon>Echinodermata</taxon>
        <taxon>Eleutherozoa</taxon>
        <taxon>Asterozoa</taxon>
        <taxon>Asteroidea</taxon>
        <taxon>Valvatacea</taxon>
        <taxon>Valvatida</taxon>
        <taxon>Asterinidae</taxon>
        <taxon>Patiria</taxon>
    </lineage>
</organism>
<evidence type="ECO:0000256" key="6">
    <source>
        <dbReference type="ARBA" id="ARBA00071574"/>
    </source>
</evidence>
<dbReference type="GO" id="GO:0005634">
    <property type="term" value="C:nucleus"/>
    <property type="evidence" value="ECO:0007669"/>
    <property type="project" value="TreeGrafter"/>
</dbReference>
<evidence type="ECO:0000256" key="2">
    <source>
        <dbReference type="ARBA" id="ARBA00022553"/>
    </source>
</evidence>
<dbReference type="Gene3D" id="1.10.8.140">
    <property type="entry name" value="PDCD5-like"/>
    <property type="match status" value="1"/>
</dbReference>
<dbReference type="PANTHER" id="PTHR10840">
    <property type="entry name" value="PROGRAMMED CELL DEATH PROTEIN 5"/>
    <property type="match status" value="1"/>
</dbReference>
<dbReference type="SUPFAM" id="SSF46950">
    <property type="entry name" value="Double-stranded DNA-binding domain"/>
    <property type="match status" value="1"/>
</dbReference>
<dbReference type="Pfam" id="PF01984">
    <property type="entry name" value="dsDNA_bind"/>
    <property type="match status" value="1"/>
</dbReference>
<feature type="compositionally biased region" description="Basic and acidic residues" evidence="7">
    <location>
        <begin position="29"/>
        <end position="40"/>
    </location>
</feature>
<dbReference type="GO" id="GO:0003677">
    <property type="term" value="F:DNA binding"/>
    <property type="evidence" value="ECO:0007669"/>
    <property type="project" value="InterPro"/>
</dbReference>
<dbReference type="RefSeq" id="XP_038076379.1">
    <property type="nucleotide sequence ID" value="XM_038220451.1"/>
</dbReference>
<evidence type="ECO:0000256" key="5">
    <source>
        <dbReference type="ARBA" id="ARBA00056824"/>
    </source>
</evidence>
<dbReference type="GO" id="GO:0006915">
    <property type="term" value="P:apoptotic process"/>
    <property type="evidence" value="ECO:0007669"/>
    <property type="project" value="UniProtKB-KW"/>
</dbReference>
<keyword evidence="3" id="KW-0053">Apoptosis</keyword>
<dbReference type="FunFam" id="1.10.8.140:FF:000001">
    <property type="entry name" value="Programmed cell death protein 5"/>
    <property type="match status" value="1"/>
</dbReference>
<evidence type="ECO:0000256" key="7">
    <source>
        <dbReference type="SAM" id="MobiDB-lite"/>
    </source>
</evidence>
<dbReference type="PANTHER" id="PTHR10840:SF0">
    <property type="entry name" value="PROGRAMMED CELL DEATH PROTEIN 5"/>
    <property type="match status" value="1"/>
</dbReference>
<keyword evidence="4" id="KW-0007">Acetylation</keyword>
<evidence type="ECO:0000256" key="3">
    <source>
        <dbReference type="ARBA" id="ARBA00022703"/>
    </source>
</evidence>
<dbReference type="GeneID" id="119744504"/>
<evidence type="ECO:0000313" key="9">
    <source>
        <dbReference type="Proteomes" id="UP000887568"/>
    </source>
</evidence>
<reference evidence="8" key="1">
    <citation type="submission" date="2022-11" db="UniProtKB">
        <authorList>
            <consortium name="EnsemblMetazoa"/>
        </authorList>
    </citation>
    <scope>IDENTIFICATION</scope>
</reference>
<protein>
    <recommendedName>
        <fullName evidence="6">Programmed cell death protein 5</fullName>
    </recommendedName>
</protein>
<keyword evidence="9" id="KW-1185">Reference proteome</keyword>